<protein>
    <submittedName>
        <fullName evidence="1">Uncharacterized protein</fullName>
    </submittedName>
</protein>
<sequence>MELLLARATPLANLYRGQMSRVAHSIWARTTRNEEGRDTLMIFASTSRSWVETAHGTFWGGGRVATAYDISGIAYEGVDGPIE</sequence>
<gene>
    <name evidence="1" type="ORF">M427DRAFT_334753</name>
</gene>
<accession>A0A139ADF9</accession>
<name>A0A139ADF9_GONPJ</name>
<dbReference type="EMBL" id="KQ965766">
    <property type="protein sequence ID" value="KXS14807.1"/>
    <property type="molecule type" value="Genomic_DNA"/>
</dbReference>
<proteinExistence type="predicted"/>
<dbReference type="Proteomes" id="UP000070544">
    <property type="component" value="Unassembled WGS sequence"/>
</dbReference>
<organism evidence="1 2">
    <name type="scientific">Gonapodya prolifera (strain JEL478)</name>
    <name type="common">Monoblepharis prolifera</name>
    <dbReference type="NCBI Taxonomy" id="1344416"/>
    <lineage>
        <taxon>Eukaryota</taxon>
        <taxon>Fungi</taxon>
        <taxon>Fungi incertae sedis</taxon>
        <taxon>Chytridiomycota</taxon>
        <taxon>Chytridiomycota incertae sedis</taxon>
        <taxon>Monoblepharidomycetes</taxon>
        <taxon>Monoblepharidales</taxon>
        <taxon>Gonapodyaceae</taxon>
        <taxon>Gonapodya</taxon>
    </lineage>
</organism>
<keyword evidence="2" id="KW-1185">Reference proteome</keyword>
<evidence type="ECO:0000313" key="2">
    <source>
        <dbReference type="Proteomes" id="UP000070544"/>
    </source>
</evidence>
<evidence type="ECO:0000313" key="1">
    <source>
        <dbReference type="EMBL" id="KXS14807.1"/>
    </source>
</evidence>
<dbReference type="AlphaFoldDB" id="A0A139ADF9"/>
<reference evidence="1 2" key="1">
    <citation type="journal article" date="2015" name="Genome Biol. Evol.">
        <title>Phylogenomic analyses indicate that early fungi evolved digesting cell walls of algal ancestors of land plants.</title>
        <authorList>
            <person name="Chang Y."/>
            <person name="Wang S."/>
            <person name="Sekimoto S."/>
            <person name="Aerts A.L."/>
            <person name="Choi C."/>
            <person name="Clum A."/>
            <person name="LaButti K.M."/>
            <person name="Lindquist E.A."/>
            <person name="Yee Ngan C."/>
            <person name="Ohm R.A."/>
            <person name="Salamov A.A."/>
            <person name="Grigoriev I.V."/>
            <person name="Spatafora J.W."/>
            <person name="Berbee M.L."/>
        </authorList>
    </citation>
    <scope>NUCLEOTIDE SEQUENCE [LARGE SCALE GENOMIC DNA]</scope>
    <source>
        <strain evidence="1 2">JEL478</strain>
    </source>
</reference>